<dbReference type="Pfam" id="PF03652">
    <property type="entry name" value="RuvX"/>
    <property type="match status" value="1"/>
</dbReference>
<dbReference type="InterPro" id="IPR012337">
    <property type="entry name" value="RNaseH-like_sf"/>
</dbReference>
<dbReference type="PANTHER" id="PTHR33317:SF4">
    <property type="entry name" value="POLYNUCLEOTIDYL TRANSFERASE, RIBONUCLEASE H-LIKE SUPERFAMILY PROTEIN"/>
    <property type="match status" value="1"/>
</dbReference>
<evidence type="ECO:0000256" key="4">
    <source>
        <dbReference type="ARBA" id="ARBA00022801"/>
    </source>
</evidence>
<evidence type="ECO:0000259" key="6">
    <source>
        <dbReference type="SMART" id="SM00732"/>
    </source>
</evidence>
<dbReference type="EMBL" id="DTBX01000018">
    <property type="protein sequence ID" value="HGQ54936.1"/>
    <property type="molecule type" value="Genomic_DNA"/>
</dbReference>
<evidence type="ECO:0000256" key="3">
    <source>
        <dbReference type="ARBA" id="ARBA00022722"/>
    </source>
</evidence>
<evidence type="ECO:0000256" key="1">
    <source>
        <dbReference type="ARBA" id="ARBA00022490"/>
    </source>
</evidence>
<dbReference type="GO" id="GO:0004518">
    <property type="term" value="F:nuclease activity"/>
    <property type="evidence" value="ECO:0007669"/>
    <property type="project" value="UniProtKB-KW"/>
</dbReference>
<sequence>MKNILAIDFGLKRVGLALGDEEKRYVYGYKTIEINNLNDLLKKILEIVKEKEVFKIIIGYPKGLKGEETERGRLVKKFKERLEKTIDKEIILFDERYTTDLAKRIIFPKDFKKSGLKKKESMKREINLLSAILLLESYLKGEEKERED</sequence>
<gene>
    <name evidence="7" type="primary">ruvX</name>
    <name evidence="7" type="ORF">ENU28_00550</name>
</gene>
<feature type="domain" description="YqgF/RNase H-like" evidence="6">
    <location>
        <begin position="2"/>
        <end position="102"/>
    </location>
</feature>
<dbReference type="GO" id="GO:0000967">
    <property type="term" value="P:rRNA 5'-end processing"/>
    <property type="evidence" value="ECO:0007669"/>
    <property type="project" value="UniProtKB-UniRule"/>
</dbReference>
<dbReference type="PANTHER" id="PTHR33317">
    <property type="entry name" value="POLYNUCLEOTIDYL TRANSFERASE, RIBONUCLEASE H-LIKE SUPERFAMILY PROTEIN"/>
    <property type="match status" value="1"/>
</dbReference>
<reference evidence="7" key="1">
    <citation type="journal article" date="2020" name="mSystems">
        <title>Genome- and Community-Level Interaction Insights into Carbon Utilization and Element Cycling Functions of Hydrothermarchaeota in Hydrothermal Sediment.</title>
        <authorList>
            <person name="Zhou Z."/>
            <person name="Liu Y."/>
            <person name="Xu W."/>
            <person name="Pan J."/>
            <person name="Luo Z.H."/>
            <person name="Li M."/>
        </authorList>
    </citation>
    <scope>NUCLEOTIDE SEQUENCE [LARGE SCALE GENOMIC DNA]</scope>
    <source>
        <strain evidence="7">SpSt-655</strain>
    </source>
</reference>
<name>A0A7V4FD30_UNCW3</name>
<dbReference type="HAMAP" id="MF_00651">
    <property type="entry name" value="Nuclease_YqgF"/>
    <property type="match status" value="1"/>
</dbReference>
<keyword evidence="3 5" id="KW-0540">Nuclease</keyword>
<comment type="caution">
    <text evidence="7">The sequence shown here is derived from an EMBL/GenBank/DDBJ whole genome shotgun (WGS) entry which is preliminary data.</text>
</comment>
<comment type="subcellular location">
    <subcellularLocation>
        <location evidence="5">Cytoplasm</location>
    </subcellularLocation>
</comment>
<comment type="function">
    <text evidence="5">Could be a nuclease involved in processing of the 5'-end of pre-16S rRNA.</text>
</comment>
<organism evidence="7">
    <name type="scientific">candidate division WOR-3 bacterium</name>
    <dbReference type="NCBI Taxonomy" id="2052148"/>
    <lineage>
        <taxon>Bacteria</taxon>
        <taxon>Bacteria division WOR-3</taxon>
    </lineage>
</organism>
<dbReference type="NCBIfam" id="TIGR00250">
    <property type="entry name" value="RNAse_H_YqgF"/>
    <property type="match status" value="1"/>
</dbReference>
<dbReference type="CDD" id="cd16964">
    <property type="entry name" value="YqgF"/>
    <property type="match status" value="1"/>
</dbReference>
<dbReference type="InterPro" id="IPR005227">
    <property type="entry name" value="YqgF"/>
</dbReference>
<evidence type="ECO:0000313" key="7">
    <source>
        <dbReference type="EMBL" id="HGQ54936.1"/>
    </source>
</evidence>
<dbReference type="Gene3D" id="3.30.420.140">
    <property type="entry name" value="YqgF/RNase H-like domain"/>
    <property type="match status" value="1"/>
</dbReference>
<protein>
    <recommendedName>
        <fullName evidence="5">Putative pre-16S rRNA nuclease</fullName>
        <ecNumber evidence="5">3.1.-.-</ecNumber>
    </recommendedName>
</protein>
<evidence type="ECO:0000256" key="5">
    <source>
        <dbReference type="HAMAP-Rule" id="MF_00651"/>
    </source>
</evidence>
<keyword evidence="2 5" id="KW-0690">Ribosome biogenesis</keyword>
<dbReference type="SMART" id="SM00732">
    <property type="entry name" value="YqgFc"/>
    <property type="match status" value="1"/>
</dbReference>
<keyword evidence="4 5" id="KW-0378">Hydrolase</keyword>
<keyword evidence="1 5" id="KW-0963">Cytoplasm</keyword>
<dbReference type="InterPro" id="IPR037027">
    <property type="entry name" value="YqgF/RNaseH-like_dom_sf"/>
</dbReference>
<dbReference type="GO" id="GO:0005829">
    <property type="term" value="C:cytosol"/>
    <property type="evidence" value="ECO:0007669"/>
    <property type="project" value="TreeGrafter"/>
</dbReference>
<accession>A0A7V4FD30</accession>
<comment type="similarity">
    <text evidence="5">Belongs to the YqgF HJR family.</text>
</comment>
<evidence type="ECO:0000256" key="2">
    <source>
        <dbReference type="ARBA" id="ARBA00022517"/>
    </source>
</evidence>
<dbReference type="AlphaFoldDB" id="A0A7V4FD30"/>
<dbReference type="SUPFAM" id="SSF53098">
    <property type="entry name" value="Ribonuclease H-like"/>
    <property type="match status" value="1"/>
</dbReference>
<dbReference type="InterPro" id="IPR006641">
    <property type="entry name" value="YqgF/RNaseH-like_dom"/>
</dbReference>
<dbReference type="EC" id="3.1.-.-" evidence="5"/>
<dbReference type="GO" id="GO:0016788">
    <property type="term" value="F:hydrolase activity, acting on ester bonds"/>
    <property type="evidence" value="ECO:0007669"/>
    <property type="project" value="UniProtKB-UniRule"/>
</dbReference>
<proteinExistence type="inferred from homology"/>